<name>A0AAE3ISI2_9BACI</name>
<dbReference type="GO" id="GO:0042601">
    <property type="term" value="C:endospore-forming forespore"/>
    <property type="evidence" value="ECO:0007669"/>
    <property type="project" value="InterPro"/>
</dbReference>
<dbReference type="Pfam" id="PF08141">
    <property type="entry name" value="SspH"/>
    <property type="match status" value="1"/>
</dbReference>
<comment type="caution">
    <text evidence="5">The sequence shown here is derived from an EMBL/GenBank/DDBJ whole genome shotgun (WGS) entry which is preliminary data.</text>
</comment>
<evidence type="ECO:0000256" key="3">
    <source>
        <dbReference type="ARBA" id="ARBA00022969"/>
    </source>
</evidence>
<comment type="subcellular location">
    <subcellularLocation>
        <location evidence="1 4">Spore core</location>
    </subcellularLocation>
</comment>
<dbReference type="InterPro" id="IPR012610">
    <property type="entry name" value="SASP_SspH"/>
</dbReference>
<dbReference type="AlphaFoldDB" id="A0AAE3ISI2"/>
<dbReference type="RefSeq" id="WP_263072602.1">
    <property type="nucleotide sequence ID" value="NZ_JAOUSF010000002.1"/>
</dbReference>
<reference evidence="5" key="1">
    <citation type="submission" date="2022-10" db="EMBL/GenBank/DDBJ databases">
        <title>Description of Fervidibacillus gen. nov. in the family Fervidibacillaceae fam. nov. with two species, Fervidibacillus albus sp. nov., and Fervidibacillus halotolerans sp. nov., isolated from tidal flat sediments.</title>
        <authorList>
            <person name="Kwon K.K."/>
            <person name="Yang S.-H."/>
        </authorList>
    </citation>
    <scope>NUCLEOTIDE SEQUENCE</scope>
    <source>
        <strain evidence="5">JCM 19140</strain>
    </source>
</reference>
<comment type="induction">
    <text evidence="4">Expressed only in the forespore compartment of sporulating cells.</text>
</comment>
<keyword evidence="6" id="KW-1185">Reference proteome</keyword>
<evidence type="ECO:0000313" key="5">
    <source>
        <dbReference type="EMBL" id="MCU9613397.1"/>
    </source>
</evidence>
<keyword evidence="3 4" id="KW-0749">Sporulation</keyword>
<organism evidence="5 6">
    <name type="scientific">Perspicuibacillus lycopersici</name>
    <dbReference type="NCBI Taxonomy" id="1325689"/>
    <lineage>
        <taxon>Bacteria</taxon>
        <taxon>Bacillati</taxon>
        <taxon>Bacillota</taxon>
        <taxon>Bacilli</taxon>
        <taxon>Bacillales</taxon>
        <taxon>Bacillaceae</taxon>
        <taxon>Perspicuibacillus</taxon>
    </lineage>
</organism>
<dbReference type="GO" id="GO:0030435">
    <property type="term" value="P:sporulation resulting in formation of a cellular spore"/>
    <property type="evidence" value="ECO:0007669"/>
    <property type="project" value="UniProtKB-KW"/>
</dbReference>
<protein>
    <recommendedName>
        <fullName evidence="4">Small, acid-soluble spore protein H</fullName>
        <shortName evidence="4">SASP H</shortName>
    </recommendedName>
</protein>
<proteinExistence type="evidence at transcript level"/>
<dbReference type="GO" id="GO:0030436">
    <property type="term" value="P:asexual sporulation"/>
    <property type="evidence" value="ECO:0007669"/>
    <property type="project" value="UniProtKB-UniRule"/>
</dbReference>
<dbReference type="HAMAP" id="MF_00667">
    <property type="entry name" value="SspH"/>
    <property type="match status" value="1"/>
</dbReference>
<gene>
    <name evidence="4" type="primary">sspH</name>
    <name evidence="5" type="ORF">OEV98_07490</name>
</gene>
<evidence type="ECO:0000256" key="2">
    <source>
        <dbReference type="ARBA" id="ARBA00006573"/>
    </source>
</evidence>
<dbReference type="NCBIfam" id="TIGR02861">
    <property type="entry name" value="SASP_H"/>
    <property type="match status" value="1"/>
</dbReference>
<accession>A0AAE3ISI2</accession>
<comment type="similarity">
    <text evidence="2 4">Belongs to the SspH family.</text>
</comment>
<evidence type="ECO:0000256" key="4">
    <source>
        <dbReference type="HAMAP-Rule" id="MF_00667"/>
    </source>
</evidence>
<evidence type="ECO:0000256" key="1">
    <source>
        <dbReference type="ARBA" id="ARBA00004288"/>
    </source>
</evidence>
<evidence type="ECO:0000313" key="6">
    <source>
        <dbReference type="Proteomes" id="UP001209318"/>
    </source>
</evidence>
<dbReference type="EMBL" id="JAOUSF010000002">
    <property type="protein sequence ID" value="MCU9613397.1"/>
    <property type="molecule type" value="Genomic_DNA"/>
</dbReference>
<dbReference type="Proteomes" id="UP001209318">
    <property type="component" value="Unassembled WGS sequence"/>
</dbReference>
<sequence length="61" mass="6884">MDFMRAKEIVNSPTMINVSYRGIPVYIQSVQEDSNIAVVYPLDEMHNKQEVDLAGLTEEGP</sequence>